<dbReference type="SMART" id="SM01161">
    <property type="entry name" value="DUF1767"/>
    <property type="match status" value="1"/>
</dbReference>
<sequence>MVAIVPFIRSLSNMDDSVAELSRWLVDQAIHVPDGWVEACVQWLVEEHGGLQACNQLTMSDWCQLIYEQWLHTDLHQLACAVLPESAEHTVTTSDYRSRTSSLAMKLEGELCLQVVGLFNVGDSYYGQLRHNEGNLSANIPPLDNLDADLGADPDLTQMTQAVSQYNTLGWNSQHNFGQHAANSSCKSYALFLTDGLTQIKAVEFGSLVRTGRFAGQPVLSMDELNRRLRPGVKVRLRGPLTLRNNVLLLPAGAIDTLGHPQLQVLGGEVDEVLNGQTGNLIYQLAVFLARKLNISLPEDGTLPVGFPRVTQPGGMDTADPARTNTTVEREMTAHDDHPPVVPMVQLVASSSRGQALEPWDNDDDALLTEAAQSFEQLMSSSSSQVSKGDFNQPETKPCSQLHSAVPNGSSAPNGDDSWDQTDISLEVDPDVLASAFDELESANLVNKPREFASPDRPNPAPSPTTAAKQGASTLKNSGTKSSLRQMVLNVTTDKPSLPALSNTDVTTTVLPTVANTSESDDLLPPAPKRKPWERKKPLPSGNQLTAGGPSTSVTSQLTNVSQGDFSFRPFCYIEDMYNELVRTTSSGSIPRRRIYTIRGLLISLLSSLEHHQGTRWTLAARLADGSATVDLDISSELLTSWIGLTAAESESLRQMSRVATTGSEANVVALQEAQKHRHRLRTALSNFQARLANLAGLFDISPPNPTSLGVGDSSEEKPIRPILVGYRPLDGDWLTQLHNRVLARWGTRVLD</sequence>
<feature type="compositionally biased region" description="Polar residues" evidence="7">
    <location>
        <begin position="541"/>
        <end position="558"/>
    </location>
</feature>
<comment type="subcellular location">
    <subcellularLocation>
        <location evidence="1">Nucleus</location>
    </subcellularLocation>
</comment>
<dbReference type="Gene3D" id="1.10.8.1020">
    <property type="entry name" value="RecQ-mediated genome instability protein 1, N-terminal domain"/>
    <property type="match status" value="1"/>
</dbReference>
<dbReference type="Pfam" id="PF16099">
    <property type="entry name" value="RMI1_C"/>
    <property type="match status" value="1"/>
</dbReference>
<dbReference type="EMBL" id="NIRI02000076">
    <property type="protein sequence ID" value="KAG5442243.1"/>
    <property type="molecule type" value="Genomic_DNA"/>
</dbReference>
<dbReference type="GO" id="GO:0000166">
    <property type="term" value="F:nucleotide binding"/>
    <property type="evidence" value="ECO:0007669"/>
    <property type="project" value="InterPro"/>
</dbReference>
<comment type="function">
    <text evidence="6">Essential component of the RMI complex, a complex that plays an important role in the processing of homologous recombination intermediates to limit DNA crossover formation in cells. Promotes TOP3A binding to double Holliday junctions (DHJ) and hence stimulates TOP3A-mediated dissolution. Required for BLM phosphorylation during mitosis. Within the BLM complex, required for BLM and TOP3A stability.</text>
</comment>
<evidence type="ECO:0000259" key="8">
    <source>
        <dbReference type="Pfam" id="PF08585"/>
    </source>
</evidence>
<evidence type="ECO:0000256" key="3">
    <source>
        <dbReference type="ARBA" id="ARBA00018987"/>
    </source>
</evidence>
<feature type="compositionally biased region" description="Polar residues" evidence="7">
    <location>
        <begin position="393"/>
        <end position="413"/>
    </location>
</feature>
<keyword evidence="5" id="KW-0539">Nucleus</keyword>
<keyword evidence="4" id="KW-0235">DNA replication</keyword>
<evidence type="ECO:0000313" key="11">
    <source>
        <dbReference type="EMBL" id="KAG5442243.1"/>
    </source>
</evidence>
<dbReference type="AlphaFoldDB" id="A0A8T1LZ64"/>
<evidence type="ECO:0000256" key="1">
    <source>
        <dbReference type="ARBA" id="ARBA00004123"/>
    </source>
</evidence>
<dbReference type="InterPro" id="IPR013894">
    <property type="entry name" value="RMI1_OB"/>
</dbReference>
<reference evidence="11 12" key="1">
    <citation type="journal article" date="2018" name="Biotechnol. Adv.">
        <title>Improved genomic resources and new bioinformatic workflow for the carcinogenic parasite Clonorchis sinensis: Biotechnological implications.</title>
        <authorList>
            <person name="Wang D."/>
            <person name="Korhonen P.K."/>
            <person name="Gasser R.B."/>
            <person name="Young N.D."/>
        </authorList>
    </citation>
    <scope>NUCLEOTIDE SEQUENCE [LARGE SCALE GENOMIC DNA]</scope>
    <source>
        <strain evidence="11">Cs-k2</strain>
    </source>
</reference>
<evidence type="ECO:0000256" key="4">
    <source>
        <dbReference type="ARBA" id="ARBA00022705"/>
    </source>
</evidence>
<dbReference type="PANTHER" id="PTHR14790">
    <property type="entry name" value="RECQ-MEDIATED GENOME INSTABILITY PROTEIN 1 RMI1"/>
    <property type="match status" value="1"/>
</dbReference>
<feature type="region of interest" description="Disordered" evidence="7">
    <location>
        <begin position="514"/>
        <end position="558"/>
    </location>
</feature>
<dbReference type="Pfam" id="PF08585">
    <property type="entry name" value="RMI1_N_C"/>
    <property type="match status" value="1"/>
</dbReference>
<feature type="region of interest" description="Disordered" evidence="7">
    <location>
        <begin position="446"/>
        <end position="481"/>
    </location>
</feature>
<evidence type="ECO:0000313" key="12">
    <source>
        <dbReference type="Proteomes" id="UP000286415"/>
    </source>
</evidence>
<dbReference type="InterPro" id="IPR042470">
    <property type="entry name" value="RMI1_N_C_sf"/>
</dbReference>
<evidence type="ECO:0000256" key="6">
    <source>
        <dbReference type="ARBA" id="ARBA00024977"/>
    </source>
</evidence>
<accession>A0A8T1LZ64</accession>
<dbReference type="GO" id="GO:0000712">
    <property type="term" value="P:resolution of meiotic recombination intermediates"/>
    <property type="evidence" value="ECO:0007669"/>
    <property type="project" value="TreeGrafter"/>
</dbReference>
<feature type="domain" description="RecQ-mediated genome instability protein 1 C-terminal OB-fold" evidence="9">
    <location>
        <begin position="569"/>
        <end position="706"/>
    </location>
</feature>
<name>A0A8T1LZ64_CLOSI</name>
<evidence type="ECO:0000256" key="7">
    <source>
        <dbReference type="SAM" id="MobiDB-lite"/>
    </source>
</evidence>
<evidence type="ECO:0000256" key="5">
    <source>
        <dbReference type="ARBA" id="ARBA00023242"/>
    </source>
</evidence>
<feature type="region of interest" description="Disordered" evidence="7">
    <location>
        <begin position="378"/>
        <end position="422"/>
    </location>
</feature>
<keyword evidence="12" id="KW-1185">Reference proteome</keyword>
<gene>
    <name evidence="11" type="ORF">CSKR_200190</name>
</gene>
<dbReference type="Pfam" id="PF21000">
    <property type="entry name" value="RMI1_N_N"/>
    <property type="match status" value="1"/>
</dbReference>
<dbReference type="InterPro" id="IPR032199">
    <property type="entry name" value="RMI1_C"/>
</dbReference>
<comment type="caution">
    <text evidence="11">The sequence shown here is derived from an EMBL/GenBank/DDBJ whole genome shotgun (WGS) entry which is preliminary data.</text>
</comment>
<evidence type="ECO:0000259" key="10">
    <source>
        <dbReference type="Pfam" id="PF21000"/>
    </source>
</evidence>
<dbReference type="GO" id="GO:0006260">
    <property type="term" value="P:DNA replication"/>
    <property type="evidence" value="ECO:0007669"/>
    <property type="project" value="UniProtKB-KW"/>
</dbReference>
<dbReference type="Proteomes" id="UP000286415">
    <property type="component" value="Unassembled WGS sequence"/>
</dbReference>
<feature type="compositionally biased region" description="Low complexity" evidence="7">
    <location>
        <begin position="378"/>
        <end position="387"/>
    </location>
</feature>
<dbReference type="PANTHER" id="PTHR14790:SF15">
    <property type="entry name" value="RECQ-MEDIATED GENOME INSTABILITY PROTEIN 1"/>
    <property type="match status" value="1"/>
</dbReference>
<dbReference type="Gene3D" id="2.40.50.770">
    <property type="entry name" value="RecQ-mediated genome instability protein Rmi1, C-terminal domain"/>
    <property type="match status" value="1"/>
</dbReference>
<dbReference type="OrthoDB" id="341511at2759"/>
<dbReference type="GO" id="GO:0016604">
    <property type="term" value="C:nuclear body"/>
    <property type="evidence" value="ECO:0007669"/>
    <property type="project" value="TreeGrafter"/>
</dbReference>
<feature type="compositionally biased region" description="Polar residues" evidence="7">
    <location>
        <begin position="464"/>
        <end position="481"/>
    </location>
</feature>
<dbReference type="InterPro" id="IPR044881">
    <property type="entry name" value="RMI1_N_N_sf"/>
</dbReference>
<dbReference type="GO" id="GO:0000724">
    <property type="term" value="P:double-strand break repair via homologous recombination"/>
    <property type="evidence" value="ECO:0007669"/>
    <property type="project" value="TreeGrafter"/>
</dbReference>
<feature type="domain" description="RMI1 N-terminal" evidence="10">
    <location>
        <begin position="30"/>
        <end position="75"/>
    </location>
</feature>
<protein>
    <recommendedName>
        <fullName evidence="3">RecQ-mediated genome instability protein 1</fullName>
    </recommendedName>
</protein>
<dbReference type="InterPro" id="IPR049363">
    <property type="entry name" value="RMI1_N"/>
</dbReference>
<reference evidence="11 12" key="2">
    <citation type="journal article" date="2021" name="Genomics">
        <title>High-quality reference genome for Clonorchis sinensis.</title>
        <authorList>
            <person name="Young N.D."/>
            <person name="Stroehlein A.J."/>
            <person name="Kinkar L."/>
            <person name="Wang T."/>
            <person name="Sohn W.M."/>
            <person name="Chang B.C.H."/>
            <person name="Kaur P."/>
            <person name="Weisz D."/>
            <person name="Dudchenko O."/>
            <person name="Aiden E.L."/>
            <person name="Korhonen P.K."/>
            <person name="Gasser R.B."/>
        </authorList>
    </citation>
    <scope>NUCLEOTIDE SEQUENCE [LARGE SCALE GENOMIC DNA]</scope>
    <source>
        <strain evidence="11">Cs-k2</strain>
    </source>
</reference>
<organism evidence="11 12">
    <name type="scientific">Clonorchis sinensis</name>
    <name type="common">Chinese liver fluke</name>
    <dbReference type="NCBI Taxonomy" id="79923"/>
    <lineage>
        <taxon>Eukaryota</taxon>
        <taxon>Metazoa</taxon>
        <taxon>Spiralia</taxon>
        <taxon>Lophotrochozoa</taxon>
        <taxon>Platyhelminthes</taxon>
        <taxon>Trematoda</taxon>
        <taxon>Digenea</taxon>
        <taxon>Opisthorchiida</taxon>
        <taxon>Opisthorchiata</taxon>
        <taxon>Opisthorchiidae</taxon>
        <taxon>Clonorchis</taxon>
    </lineage>
</organism>
<evidence type="ECO:0000259" key="9">
    <source>
        <dbReference type="Pfam" id="PF16099"/>
    </source>
</evidence>
<dbReference type="GO" id="GO:0031422">
    <property type="term" value="C:RecQ family helicase-topoisomerase III complex"/>
    <property type="evidence" value="ECO:0007669"/>
    <property type="project" value="TreeGrafter"/>
</dbReference>
<comment type="similarity">
    <text evidence="2">Belongs to the RMI1 family.</text>
</comment>
<proteinExistence type="inferred from homology"/>
<feature type="domain" description="RecQ mediated genome instability protein 1 OB-fold" evidence="8">
    <location>
        <begin position="98"/>
        <end position="260"/>
    </location>
</feature>
<evidence type="ECO:0000256" key="2">
    <source>
        <dbReference type="ARBA" id="ARBA00006395"/>
    </source>
</evidence>